<comment type="caution">
    <text evidence="2">The sequence shown here is derived from an EMBL/GenBank/DDBJ whole genome shotgun (WGS) entry which is preliminary data.</text>
</comment>
<dbReference type="Gene3D" id="1.10.10.10">
    <property type="entry name" value="Winged helix-like DNA-binding domain superfamily/Winged helix DNA-binding domain"/>
    <property type="match status" value="1"/>
</dbReference>
<dbReference type="InterPro" id="IPR036390">
    <property type="entry name" value="WH_DNA-bd_sf"/>
</dbReference>
<dbReference type="InterPro" id="IPR043129">
    <property type="entry name" value="ATPase_NBD"/>
</dbReference>
<evidence type="ECO:0000313" key="2">
    <source>
        <dbReference type="EMBL" id="MDI2090327.1"/>
    </source>
</evidence>
<dbReference type="SUPFAM" id="SSF46785">
    <property type="entry name" value="Winged helix' DNA-binding domain"/>
    <property type="match status" value="1"/>
</dbReference>
<dbReference type="InterPro" id="IPR036388">
    <property type="entry name" value="WH-like_DNA-bd_sf"/>
</dbReference>
<dbReference type="InterPro" id="IPR000600">
    <property type="entry name" value="ROK"/>
</dbReference>
<name>A0ABT6PZP2_9PROT</name>
<evidence type="ECO:0000313" key="3">
    <source>
        <dbReference type="Proteomes" id="UP001431634"/>
    </source>
</evidence>
<evidence type="ECO:0000256" key="1">
    <source>
        <dbReference type="ARBA" id="ARBA00006479"/>
    </source>
</evidence>
<keyword evidence="3" id="KW-1185">Reference proteome</keyword>
<dbReference type="RefSeq" id="WP_281447474.1">
    <property type="nucleotide sequence ID" value="NZ_JASBAO010000001.1"/>
</dbReference>
<dbReference type="EMBL" id="JASBAO010000001">
    <property type="protein sequence ID" value="MDI2090327.1"/>
    <property type="molecule type" value="Genomic_DNA"/>
</dbReference>
<dbReference type="PANTHER" id="PTHR18964:SF149">
    <property type="entry name" value="BIFUNCTIONAL UDP-N-ACETYLGLUCOSAMINE 2-EPIMERASE_N-ACETYLMANNOSAMINE KINASE"/>
    <property type="match status" value="1"/>
</dbReference>
<dbReference type="SUPFAM" id="SSF53067">
    <property type="entry name" value="Actin-like ATPase domain"/>
    <property type="match status" value="1"/>
</dbReference>
<dbReference type="PANTHER" id="PTHR18964">
    <property type="entry name" value="ROK (REPRESSOR, ORF, KINASE) FAMILY"/>
    <property type="match status" value="1"/>
</dbReference>
<organism evidence="2 3">
    <name type="scientific">Commensalibacter oyaizuii</name>
    <dbReference type="NCBI Taxonomy" id="3043873"/>
    <lineage>
        <taxon>Bacteria</taxon>
        <taxon>Pseudomonadati</taxon>
        <taxon>Pseudomonadota</taxon>
        <taxon>Alphaproteobacteria</taxon>
        <taxon>Acetobacterales</taxon>
        <taxon>Acetobacteraceae</taxon>
    </lineage>
</organism>
<dbReference type="Gene3D" id="3.30.420.40">
    <property type="match status" value="2"/>
</dbReference>
<gene>
    <name evidence="2" type="ORF">QJV27_02830</name>
</gene>
<dbReference type="Proteomes" id="UP001431634">
    <property type="component" value="Unassembled WGS sequence"/>
</dbReference>
<comment type="similarity">
    <text evidence="1">Belongs to the ROK (NagC/XylR) family.</text>
</comment>
<sequence length="388" mass="42860">MDDLSLQFNASRRIRHSNELIALQALHRFGALSRAEIARKMGLNRSSSGHIIVDLINNGFVREITRSGDQTAETYQRGRPGILLELIPEAAYFLGIEIGVEYITIILIDMTATVVDIKHQSLDCKMQDVEMTIDQSIKMALSMCHNIMMDNLYGIGFSVPGQMNDKGYIYNASLLRWKNIDFLKIVESKLPLDLPVAVENDANAFAIGALYQSNITQGVILFLVLESGIGGGLVVDGKLFRGGNGLASEIGHLIIQNEEKEKKSLESIIGLEELLSRYRVLSGCSEVTIGSFIECVNNREPIAVNLADEWAKYLGLALVQACRIVDPNKIILGGAMAELYSLVSARVNFYIELHQDMPFPIPEIILNKNPESGSAYGAACILHQRFLS</sequence>
<dbReference type="Pfam" id="PF00480">
    <property type="entry name" value="ROK"/>
    <property type="match status" value="1"/>
</dbReference>
<accession>A0ABT6PZP2</accession>
<proteinExistence type="inferred from homology"/>
<protein>
    <submittedName>
        <fullName evidence="2">ROK family transcriptional regulator</fullName>
    </submittedName>
</protein>
<reference evidence="2" key="1">
    <citation type="submission" date="2023-05" db="EMBL/GenBank/DDBJ databases">
        <title>Whole genome sequence of Commensalibacter sp.</title>
        <authorList>
            <person name="Charoenyingcharoen P."/>
            <person name="Yukphan P."/>
        </authorList>
    </citation>
    <scope>NUCLEOTIDE SEQUENCE</scope>
    <source>
        <strain evidence="2">TBRC 16381</strain>
    </source>
</reference>